<dbReference type="GO" id="GO:0016837">
    <property type="term" value="F:carbon-oxygen lyase activity, acting on polysaccharides"/>
    <property type="evidence" value="ECO:0007669"/>
    <property type="project" value="UniProtKB-ARBA"/>
</dbReference>
<evidence type="ECO:0000256" key="5">
    <source>
        <dbReference type="SAM" id="SignalP"/>
    </source>
</evidence>
<dbReference type="AlphaFoldDB" id="A0A1I0LBZ7"/>
<evidence type="ECO:0000259" key="8">
    <source>
        <dbReference type="Pfam" id="PF08124"/>
    </source>
</evidence>
<dbReference type="Gene3D" id="1.50.10.100">
    <property type="entry name" value="Chondroitin AC/alginate lyase"/>
    <property type="match status" value="1"/>
</dbReference>
<reference evidence="10" key="1">
    <citation type="submission" date="2016-10" db="EMBL/GenBank/DDBJ databases">
        <authorList>
            <person name="Varghese N."/>
            <person name="Submissions S."/>
        </authorList>
    </citation>
    <scope>NUCLEOTIDE SEQUENCE [LARGE SCALE GENOMIC DNA]</scope>
    <source>
        <strain evidence="10">DSM 16858</strain>
    </source>
</reference>
<proteinExistence type="inferred from homology"/>
<dbReference type="Pfam" id="PF02278">
    <property type="entry name" value="Lyase_8"/>
    <property type="match status" value="1"/>
</dbReference>
<dbReference type="InterPro" id="IPR038970">
    <property type="entry name" value="Lyase_8"/>
</dbReference>
<dbReference type="Gene3D" id="2.70.98.10">
    <property type="match status" value="1"/>
</dbReference>
<dbReference type="GO" id="GO:0030246">
    <property type="term" value="F:carbohydrate binding"/>
    <property type="evidence" value="ECO:0007669"/>
    <property type="project" value="InterPro"/>
</dbReference>
<evidence type="ECO:0000256" key="4">
    <source>
        <dbReference type="PIRSR" id="PIRSR638970-1"/>
    </source>
</evidence>
<dbReference type="GO" id="GO:0005576">
    <property type="term" value="C:extracellular region"/>
    <property type="evidence" value="ECO:0007669"/>
    <property type="project" value="InterPro"/>
</dbReference>
<evidence type="ECO:0000256" key="2">
    <source>
        <dbReference type="ARBA" id="ARBA00022729"/>
    </source>
</evidence>
<dbReference type="InterPro" id="IPR012970">
    <property type="entry name" value="Lyase_8_alpha_N"/>
</dbReference>
<keyword evidence="10" id="KW-1185">Reference proteome</keyword>
<dbReference type="Pfam" id="PF02884">
    <property type="entry name" value="Lyase_8_C"/>
    <property type="match status" value="1"/>
</dbReference>
<organism evidence="9 10">
    <name type="scientific">Stigmatella erecta</name>
    <dbReference type="NCBI Taxonomy" id="83460"/>
    <lineage>
        <taxon>Bacteria</taxon>
        <taxon>Pseudomonadati</taxon>
        <taxon>Myxococcota</taxon>
        <taxon>Myxococcia</taxon>
        <taxon>Myxococcales</taxon>
        <taxon>Cystobacterineae</taxon>
        <taxon>Archangiaceae</taxon>
        <taxon>Stigmatella</taxon>
    </lineage>
</organism>
<dbReference type="SUPFAM" id="SSF48230">
    <property type="entry name" value="Chondroitin AC/alginate lyase"/>
    <property type="match status" value="1"/>
</dbReference>
<dbReference type="PANTHER" id="PTHR38481">
    <property type="entry name" value="HYALURONATE LYASE"/>
    <property type="match status" value="1"/>
</dbReference>
<protein>
    <submittedName>
        <fullName evidence="9">Hyaluronate lyase</fullName>
    </submittedName>
</protein>
<dbReference type="SUPFAM" id="SSF49863">
    <property type="entry name" value="Hyaluronate lyase-like, C-terminal domain"/>
    <property type="match status" value="1"/>
</dbReference>
<keyword evidence="3 9" id="KW-0456">Lyase</keyword>
<evidence type="ECO:0000259" key="7">
    <source>
        <dbReference type="Pfam" id="PF02884"/>
    </source>
</evidence>
<dbReference type="InterPro" id="IPR014718">
    <property type="entry name" value="GH-type_carb-bd"/>
</dbReference>
<dbReference type="EMBL" id="FOIJ01000023">
    <property type="protein sequence ID" value="SEU37103.1"/>
    <property type="molecule type" value="Genomic_DNA"/>
</dbReference>
<keyword evidence="2 5" id="KW-0732">Signal</keyword>
<dbReference type="InterPro" id="IPR011071">
    <property type="entry name" value="Lyase_8-like_C"/>
</dbReference>
<sequence length="823" mass="91293">MQILKRPSALWTLLVTCCVVLSPRAALADSHDTLRLRWAETLVAAEASVRPEDPVIVNGLNKLTAQGQKRWDEMEKAGGRTYLWKELASNSSSNVTNAYKRLYEIAVAVRYDSYAAATVKLTHAAQAKRDLIGALDWMLAYRYKNPAEKQGNWFDWEIGAPQELLNIVVLLWDDLTPAQRDNYTKSVLAHVKPGLDYTGANGTSQTRIWALLGVLRKNRDANGNSKDYLAEVQGRINSMLAVPYTALPAGTNTKSGMYADGSFIEHYRHAYNGGYGASYLTNLVNVLYLLKDSSWQPNLGNVTNFIVPWVFQAYDLSMYKRMFFHSVKGRYVSRVGETYDSVADGTSVGQAVTRLIEVAPSWVDRQALRSAVREWNDSNTSASHMVRGFVGSSIHDYAHAIQFIDTIPRRGPLTAYKQYPWMNRAMAHRPGWAASVAMYNKDDVRGTRLLTLSNETLQQETLKGLHLSDGTLQVMNDDFGQYNSDYFKYVDWERLPGTTVAYGYGIPVNPPNTSPPLDERHRNLSNWAGGVGVDEFGATGFQLNPASTAQYGHLHARKAWFFLDKEIVCIGSDIRITNAQETHPLQTIIENWKLNQAGNNTFTVDGVVKPTTLGWSETMQNVRWAHLQGMVPGTDTGYYLPTPGRVFALREQRGPQESFMTLWSDHGTQFALRSYGYVVLPNHDAAQTKAYADAAPISILENSPDAQAVRKASIGVTGALFLKDQVKTITLPDSTASALKSDRNAAVMVHTVPGEVRVGISDPTWENTGTISIELWPAITGNVAALVSKDPRITVLQTAPTLRLAVNVKDAQGQTLTARFTLK</sequence>
<feature type="domain" description="Polysaccharide lyase family 8 central" evidence="6">
    <location>
        <begin position="417"/>
        <end position="683"/>
    </location>
</feature>
<gene>
    <name evidence="9" type="ORF">SAMN05443639_12363</name>
</gene>
<evidence type="ECO:0000256" key="3">
    <source>
        <dbReference type="ARBA" id="ARBA00023239"/>
    </source>
</evidence>
<dbReference type="SUPFAM" id="SSF74650">
    <property type="entry name" value="Galactose mutarotase-like"/>
    <property type="match status" value="1"/>
</dbReference>
<dbReference type="Gene3D" id="2.60.220.10">
    <property type="entry name" value="Polysaccharide lyase family 8-like, C-terminal"/>
    <property type="match status" value="1"/>
</dbReference>
<dbReference type="GO" id="GO:0005975">
    <property type="term" value="P:carbohydrate metabolic process"/>
    <property type="evidence" value="ECO:0007669"/>
    <property type="project" value="InterPro"/>
</dbReference>
<feature type="chain" id="PRO_5011503571" evidence="5">
    <location>
        <begin position="29"/>
        <end position="823"/>
    </location>
</feature>
<evidence type="ECO:0000313" key="9">
    <source>
        <dbReference type="EMBL" id="SEU37103.1"/>
    </source>
</evidence>
<evidence type="ECO:0000313" key="10">
    <source>
        <dbReference type="Proteomes" id="UP000199181"/>
    </source>
</evidence>
<feature type="active site" evidence="4">
    <location>
        <position position="275"/>
    </location>
</feature>
<feature type="domain" description="Polysaccharide lyase 8 N-terminal alpha-helical" evidence="8">
    <location>
        <begin position="38"/>
        <end position="372"/>
    </location>
</feature>
<feature type="active site" evidence="4">
    <location>
        <position position="330"/>
    </location>
</feature>
<evidence type="ECO:0000259" key="6">
    <source>
        <dbReference type="Pfam" id="PF02278"/>
    </source>
</evidence>
<evidence type="ECO:0000256" key="1">
    <source>
        <dbReference type="ARBA" id="ARBA00006699"/>
    </source>
</evidence>
<feature type="domain" description="Polysaccharide lyase family 8 C-terminal" evidence="7">
    <location>
        <begin position="698"/>
        <end position="768"/>
    </location>
</feature>
<name>A0A1I0LBZ7_9BACT</name>
<dbReference type="InterPro" id="IPR011013">
    <property type="entry name" value="Gal_mutarotase_sf_dom"/>
</dbReference>
<feature type="active site" evidence="4">
    <location>
        <position position="266"/>
    </location>
</feature>
<feature type="signal peptide" evidence="5">
    <location>
        <begin position="1"/>
        <end position="28"/>
    </location>
</feature>
<dbReference type="PANTHER" id="PTHR38481:SF1">
    <property type="entry name" value="HYALURONATE LYASE"/>
    <property type="match status" value="1"/>
</dbReference>
<dbReference type="InterPro" id="IPR004103">
    <property type="entry name" value="Lyase_8_C"/>
</dbReference>
<dbReference type="InterPro" id="IPR003159">
    <property type="entry name" value="Lyase_8_central_dom"/>
</dbReference>
<dbReference type="InterPro" id="IPR008929">
    <property type="entry name" value="Chondroitin_lyas"/>
</dbReference>
<comment type="similarity">
    <text evidence="1">Belongs to the polysaccharide lyase 8 family.</text>
</comment>
<accession>A0A1I0LBZ7</accession>
<dbReference type="Pfam" id="PF08124">
    <property type="entry name" value="Lyase_8_N"/>
    <property type="match status" value="1"/>
</dbReference>
<dbReference type="Proteomes" id="UP000199181">
    <property type="component" value="Unassembled WGS sequence"/>
</dbReference>